<proteinExistence type="predicted"/>
<keyword evidence="2" id="KW-0378">Hydrolase</keyword>
<evidence type="ECO:0000313" key="2">
    <source>
        <dbReference type="EMBL" id="OAG07449.1"/>
    </source>
</evidence>
<keyword evidence="1" id="KW-0732">Signal</keyword>
<dbReference type="GO" id="GO:0005975">
    <property type="term" value="P:carbohydrate metabolic process"/>
    <property type="evidence" value="ECO:0007669"/>
    <property type="project" value="InterPro"/>
</dbReference>
<dbReference type="RefSeq" id="XP_018037814.1">
    <property type="nucleotide sequence ID" value="XM_018182798.1"/>
</dbReference>
<dbReference type="Pfam" id="PF03663">
    <property type="entry name" value="Glyco_hydro_76"/>
    <property type="match status" value="1"/>
</dbReference>
<dbReference type="EMBL" id="KV441551">
    <property type="protein sequence ID" value="OAG07449.1"/>
    <property type="molecule type" value="Genomic_DNA"/>
</dbReference>
<protein>
    <submittedName>
        <fullName evidence="2">Six-hairpin glycosidase</fullName>
    </submittedName>
</protein>
<feature type="chain" id="PRO_5008058316" evidence="1">
    <location>
        <begin position="18"/>
        <end position="410"/>
    </location>
</feature>
<keyword evidence="3" id="KW-1185">Reference proteome</keyword>
<dbReference type="PANTHER" id="PTHR47791">
    <property type="entry name" value="MEIOTICALLY UP-REGULATED GENE 191 PROTEIN"/>
    <property type="match status" value="1"/>
</dbReference>
<dbReference type="Proteomes" id="UP000077069">
    <property type="component" value="Unassembled WGS sequence"/>
</dbReference>
<evidence type="ECO:0000256" key="1">
    <source>
        <dbReference type="SAM" id="SignalP"/>
    </source>
</evidence>
<reference evidence="2 3" key="1">
    <citation type="submission" date="2016-05" db="EMBL/GenBank/DDBJ databases">
        <title>Comparative analysis of secretome profiles of manganese(II)-oxidizing ascomycete fungi.</title>
        <authorList>
            <consortium name="DOE Joint Genome Institute"/>
            <person name="Zeiner C.A."/>
            <person name="Purvine S.O."/>
            <person name="Zink E.M."/>
            <person name="Wu S."/>
            <person name="Pasa-Tolic L."/>
            <person name="Chaput D.L."/>
            <person name="Haridas S."/>
            <person name="Grigoriev I.V."/>
            <person name="Santelli C.M."/>
            <person name="Hansel C.M."/>
        </authorList>
    </citation>
    <scope>NUCLEOTIDE SEQUENCE [LARGE SCALE GENOMIC DNA]</scope>
    <source>
        <strain evidence="2 3">AP3s5-JAC2a</strain>
    </source>
</reference>
<dbReference type="AlphaFoldDB" id="A0A177CKT4"/>
<dbReference type="GeneID" id="28766284"/>
<dbReference type="SUPFAM" id="SSF48208">
    <property type="entry name" value="Six-hairpin glycosidases"/>
    <property type="match status" value="1"/>
</dbReference>
<feature type="signal peptide" evidence="1">
    <location>
        <begin position="1"/>
        <end position="17"/>
    </location>
</feature>
<name>A0A177CKT4_9PLEO</name>
<evidence type="ECO:0000313" key="3">
    <source>
        <dbReference type="Proteomes" id="UP000077069"/>
    </source>
</evidence>
<dbReference type="InterPro" id="IPR053169">
    <property type="entry name" value="MUG_Protein"/>
</dbReference>
<accession>A0A177CKT4</accession>
<dbReference type="Gene3D" id="1.50.10.20">
    <property type="match status" value="1"/>
</dbReference>
<gene>
    <name evidence="2" type="ORF">CC84DRAFT_1216406</name>
</gene>
<dbReference type="GO" id="GO:0016798">
    <property type="term" value="F:hydrolase activity, acting on glycosyl bonds"/>
    <property type="evidence" value="ECO:0007669"/>
    <property type="project" value="UniProtKB-KW"/>
</dbReference>
<dbReference type="OrthoDB" id="9984024at2759"/>
<dbReference type="PANTHER" id="PTHR47791:SF1">
    <property type="entry name" value="ENDO MANNANASE, GH76 FAMILY (EUROFUNG)"/>
    <property type="match status" value="1"/>
</dbReference>
<dbReference type="STRING" id="1460663.A0A177CKT4"/>
<keyword evidence="2" id="KW-0326">Glycosidase</keyword>
<organism evidence="2 3">
    <name type="scientific">Paraphaeosphaeria sporulosa</name>
    <dbReference type="NCBI Taxonomy" id="1460663"/>
    <lineage>
        <taxon>Eukaryota</taxon>
        <taxon>Fungi</taxon>
        <taxon>Dikarya</taxon>
        <taxon>Ascomycota</taxon>
        <taxon>Pezizomycotina</taxon>
        <taxon>Dothideomycetes</taxon>
        <taxon>Pleosporomycetidae</taxon>
        <taxon>Pleosporales</taxon>
        <taxon>Massarineae</taxon>
        <taxon>Didymosphaeriaceae</taxon>
        <taxon>Paraphaeosphaeria</taxon>
    </lineage>
</organism>
<dbReference type="InterPro" id="IPR008928">
    <property type="entry name" value="6-hairpin_glycosidase_sf"/>
</dbReference>
<sequence length="410" mass="45952">MLTQAFVNLLPLAGIIATSNGAAISRDMGTINLVATYDVLQQWYNHSNGLWIPSTGWWNSANCLTVVAGVASVDNNMKEQIEDVISETFVKAPHYSPEMAKVMGMEDERYLIQTYYGDRWPYPPPAYLQHHGRPHRKTLKNFLNDYYDDEGWWALGWIAAYDLTHDYRYLRQARIIFEDMYSAFGKTNCSKNSGGVGGIWWDKNHTYVNAIANELFFSTAASLANRARRPYGGPTYLDIAKQQLSWFRGTGMIASNFTINDGLLQQTCENNGGTIWTYNQGVILGGLVELNKATRNRFYIDLAHNIATAAIATRAKQGILEDPCEPNCGADGSQFKGIFVRNLLVLYKASPRDAYRDLFKRNAESIWENDRNEKNELSVSWTGPFIRPANASTQSSAMDSLIAAVAVQGS</sequence>
<dbReference type="InterPro" id="IPR005198">
    <property type="entry name" value="Glyco_hydro_76"/>
</dbReference>
<dbReference type="InParanoid" id="A0A177CKT4"/>